<dbReference type="RefSeq" id="XP_060337122.1">
    <property type="nucleotide sequence ID" value="XM_060475255.1"/>
</dbReference>
<evidence type="ECO:0000313" key="3">
    <source>
        <dbReference type="EMBL" id="KAK0466295.1"/>
    </source>
</evidence>
<dbReference type="EMBL" id="JAUEPS010000004">
    <property type="protein sequence ID" value="KAK0466295.1"/>
    <property type="molecule type" value="Genomic_DNA"/>
</dbReference>
<dbReference type="Gene3D" id="1.10.287.1490">
    <property type="match status" value="1"/>
</dbReference>
<evidence type="ECO:0000256" key="2">
    <source>
        <dbReference type="SAM" id="MobiDB-lite"/>
    </source>
</evidence>
<dbReference type="AlphaFoldDB" id="A0AA39NIM5"/>
<protein>
    <submittedName>
        <fullName evidence="3">Uncharacterized protein</fullName>
    </submittedName>
</protein>
<feature type="coiled-coil region" evidence="1">
    <location>
        <begin position="118"/>
        <end position="361"/>
    </location>
</feature>
<comment type="caution">
    <text evidence="3">The sequence shown here is derived from an EMBL/GenBank/DDBJ whole genome shotgun (WGS) entry which is preliminary data.</text>
</comment>
<dbReference type="GO" id="GO:0051015">
    <property type="term" value="F:actin filament binding"/>
    <property type="evidence" value="ECO:0007669"/>
    <property type="project" value="TreeGrafter"/>
</dbReference>
<keyword evidence="1" id="KW-0175">Coiled coil</keyword>
<dbReference type="GO" id="GO:0032982">
    <property type="term" value="C:myosin filament"/>
    <property type="evidence" value="ECO:0007669"/>
    <property type="project" value="TreeGrafter"/>
</dbReference>
<dbReference type="GeneID" id="85358803"/>
<feature type="region of interest" description="Disordered" evidence="2">
    <location>
        <begin position="571"/>
        <end position="616"/>
    </location>
</feature>
<feature type="compositionally biased region" description="Basic residues" evidence="2">
    <location>
        <begin position="9"/>
        <end position="26"/>
    </location>
</feature>
<gene>
    <name evidence="3" type="ORF">EV420DRAFT_1617576</name>
</gene>
<feature type="coiled-coil region" evidence="1">
    <location>
        <begin position="513"/>
        <end position="547"/>
    </location>
</feature>
<dbReference type="GO" id="GO:0005737">
    <property type="term" value="C:cytoplasm"/>
    <property type="evidence" value="ECO:0007669"/>
    <property type="project" value="TreeGrafter"/>
</dbReference>
<reference evidence="3" key="1">
    <citation type="submission" date="2023-06" db="EMBL/GenBank/DDBJ databases">
        <authorList>
            <consortium name="Lawrence Berkeley National Laboratory"/>
            <person name="Ahrendt S."/>
            <person name="Sahu N."/>
            <person name="Indic B."/>
            <person name="Wong-Bajracharya J."/>
            <person name="Merenyi Z."/>
            <person name="Ke H.-M."/>
            <person name="Monk M."/>
            <person name="Kocsube S."/>
            <person name="Drula E."/>
            <person name="Lipzen A."/>
            <person name="Balint B."/>
            <person name="Henrissat B."/>
            <person name="Andreopoulos B."/>
            <person name="Martin F.M."/>
            <person name="Harder C.B."/>
            <person name="Rigling D."/>
            <person name="Ford K.L."/>
            <person name="Foster G.D."/>
            <person name="Pangilinan J."/>
            <person name="Papanicolaou A."/>
            <person name="Barry K."/>
            <person name="LaButti K."/>
            <person name="Viragh M."/>
            <person name="Koriabine M."/>
            <person name="Yan M."/>
            <person name="Riley R."/>
            <person name="Champramary S."/>
            <person name="Plett K.L."/>
            <person name="Tsai I.J."/>
            <person name="Slot J."/>
            <person name="Sipos G."/>
            <person name="Plett J."/>
            <person name="Nagy L.G."/>
            <person name="Grigoriev I.V."/>
        </authorList>
    </citation>
    <scope>NUCLEOTIDE SEQUENCE</scope>
    <source>
        <strain evidence="3">CCBAS 213</strain>
    </source>
</reference>
<feature type="region of interest" description="Disordered" evidence="2">
    <location>
        <begin position="633"/>
        <end position="673"/>
    </location>
</feature>
<organism evidence="3 4">
    <name type="scientific">Armillaria tabescens</name>
    <name type="common">Ringless honey mushroom</name>
    <name type="synonym">Agaricus tabescens</name>
    <dbReference type="NCBI Taxonomy" id="1929756"/>
    <lineage>
        <taxon>Eukaryota</taxon>
        <taxon>Fungi</taxon>
        <taxon>Dikarya</taxon>
        <taxon>Basidiomycota</taxon>
        <taxon>Agaricomycotina</taxon>
        <taxon>Agaricomycetes</taxon>
        <taxon>Agaricomycetidae</taxon>
        <taxon>Agaricales</taxon>
        <taxon>Marasmiineae</taxon>
        <taxon>Physalacriaceae</taxon>
        <taxon>Desarmillaria</taxon>
    </lineage>
</organism>
<evidence type="ECO:0000256" key="1">
    <source>
        <dbReference type="SAM" id="Coils"/>
    </source>
</evidence>
<proteinExistence type="predicted"/>
<dbReference type="PANTHER" id="PTHR45615">
    <property type="entry name" value="MYOSIN HEAVY CHAIN, NON-MUSCLE"/>
    <property type="match status" value="1"/>
</dbReference>
<feature type="compositionally biased region" description="Low complexity" evidence="2">
    <location>
        <begin position="575"/>
        <end position="591"/>
    </location>
</feature>
<accession>A0AA39NIM5</accession>
<evidence type="ECO:0000313" key="4">
    <source>
        <dbReference type="Proteomes" id="UP001175211"/>
    </source>
</evidence>
<feature type="coiled-coil region" evidence="1">
    <location>
        <begin position="404"/>
        <end position="470"/>
    </location>
</feature>
<dbReference type="GO" id="GO:0000146">
    <property type="term" value="F:microfilament motor activity"/>
    <property type="evidence" value="ECO:0007669"/>
    <property type="project" value="TreeGrafter"/>
</dbReference>
<feature type="compositionally biased region" description="Polar residues" evidence="2">
    <location>
        <begin position="640"/>
        <end position="649"/>
    </location>
</feature>
<dbReference type="GO" id="GO:0016460">
    <property type="term" value="C:myosin II complex"/>
    <property type="evidence" value="ECO:0007669"/>
    <property type="project" value="TreeGrafter"/>
</dbReference>
<dbReference type="Proteomes" id="UP001175211">
    <property type="component" value="Unassembled WGS sequence"/>
</dbReference>
<sequence length="694" mass="77727">MSEDDRAAKAARAKAMLKKRQQKKVHGASITPEVASPSPPSSRPFSPAIPEPAPVEDEKRDVADLFTTKESNDTSWISSLPPAAPPPASSPSNLISSPPLKPSAWCQKRVFTHGLTELRETEAILGEERERSQQLSQDLQQLQAEREAFMRNEQQTISLLVSEKASLASELQRLEGLESELQLSHAASSNLQKEVDDYKRRLRELEEQIQSDDRAEKLEITLKNTQDRSDELEFQLSKLKQAHATLKDDRDRTDAELKQHRDDAEVWKSKYSTLEAEHEAIQKLLASNETEKTALNHETVALRSEIDSTQRDIALLQEKLTQAAVELASSNRQLQAAQNELKNAKRRAEEAERIQTDLQSEGTNLMQSLAEMRPKIVELTGAKLELSDKVDSLEATLRSRDATIAQLEATLDEGQDQKEQAELKWSEVLARHEKERLSEQEAANKIQKTFTELQDELESAFASIRALEAERSGYHHDTTRQLQEIEHLNQSTVAQAQELAALRQEIAERNNVREDEEEFISQAQSEIEDLRQAIETKDEEIERLLAAANSSSGPEGPRSLDDEIVGALEDQLGLRPRSFSPIPSRPSSRGSAIDPAPSVFQLAPRGLSPETRHKRKVSLSMLKARIESESAAGLFHPASRNLSPVPSESSHGRDSQPSSPPPNHPHHHPTPRPQFLDDSHVFWCHSCRGDLVIL</sequence>
<feature type="region of interest" description="Disordered" evidence="2">
    <location>
        <begin position="1"/>
        <end position="99"/>
    </location>
</feature>
<name>A0AA39NIM5_ARMTA</name>
<dbReference type="PANTHER" id="PTHR45615:SF40">
    <property type="entry name" value="MYOSIN HEAVY CHAIN, NON-MUSCLE"/>
    <property type="match status" value="1"/>
</dbReference>
<keyword evidence="4" id="KW-1185">Reference proteome</keyword>
<dbReference type="SUPFAM" id="SSF57997">
    <property type="entry name" value="Tropomyosin"/>
    <property type="match status" value="1"/>
</dbReference>
<feature type="compositionally biased region" description="Pro residues" evidence="2">
    <location>
        <begin position="37"/>
        <end position="53"/>
    </location>
</feature>